<comment type="cofactor">
    <cofactor evidence="1 11">
        <name>FAD</name>
        <dbReference type="ChEBI" id="CHEBI:57692"/>
    </cofactor>
</comment>
<keyword evidence="6 11" id="KW-0285">Flavoprotein</keyword>
<organism evidence="13 14">
    <name type="scientific">Dispira parvispora</name>
    <dbReference type="NCBI Taxonomy" id="1520584"/>
    <lineage>
        <taxon>Eukaryota</taxon>
        <taxon>Fungi</taxon>
        <taxon>Fungi incertae sedis</taxon>
        <taxon>Zoopagomycota</taxon>
        <taxon>Kickxellomycotina</taxon>
        <taxon>Dimargaritomycetes</taxon>
        <taxon>Dimargaritales</taxon>
        <taxon>Dimargaritaceae</taxon>
        <taxon>Dispira</taxon>
    </lineage>
</organism>
<comment type="similarity">
    <text evidence="4 11">Belongs to the oxygen-dependent FAD-linked oxidoreductase family.</text>
</comment>
<comment type="subcellular location">
    <subcellularLocation>
        <location evidence="2">Membrane</location>
    </subcellularLocation>
    <subcellularLocation>
        <location evidence="11">Mitochondrion membrane</location>
    </subcellularLocation>
</comment>
<dbReference type="EC" id="1.1.3.37" evidence="5 11"/>
<evidence type="ECO:0000256" key="9">
    <source>
        <dbReference type="ARBA" id="ARBA00023136"/>
    </source>
</evidence>
<dbReference type="PANTHER" id="PTHR43762">
    <property type="entry name" value="L-GULONOLACTONE OXIDASE"/>
    <property type="match status" value="1"/>
</dbReference>
<dbReference type="SUPFAM" id="SSF56176">
    <property type="entry name" value="FAD-binding/transporter-associated domain-like"/>
    <property type="match status" value="1"/>
</dbReference>
<dbReference type="PROSITE" id="PS51387">
    <property type="entry name" value="FAD_PCMH"/>
    <property type="match status" value="1"/>
</dbReference>
<keyword evidence="11" id="KW-0496">Mitochondrion</keyword>
<evidence type="ECO:0000313" key="13">
    <source>
        <dbReference type="EMBL" id="KAJ1964501.1"/>
    </source>
</evidence>
<dbReference type="Proteomes" id="UP001150925">
    <property type="component" value="Unassembled WGS sequence"/>
</dbReference>
<evidence type="ECO:0000256" key="7">
    <source>
        <dbReference type="ARBA" id="ARBA00022827"/>
    </source>
</evidence>
<dbReference type="PANTHER" id="PTHR43762:SF1">
    <property type="entry name" value="D-ARABINONO-1,4-LACTONE OXIDASE"/>
    <property type="match status" value="1"/>
</dbReference>
<comment type="catalytic activity">
    <reaction evidence="11">
        <text>D-arabinono-1,4-lactone + O2 = dehydro-D-arabinono-1,4-lactone + H2O2 + H(+)</text>
        <dbReference type="Rhea" id="RHEA:23756"/>
        <dbReference type="ChEBI" id="CHEBI:15378"/>
        <dbReference type="ChEBI" id="CHEBI:15379"/>
        <dbReference type="ChEBI" id="CHEBI:16240"/>
        <dbReference type="ChEBI" id="CHEBI:16292"/>
        <dbReference type="ChEBI" id="CHEBI:58277"/>
        <dbReference type="EC" id="1.1.3.37"/>
    </reaction>
</comment>
<dbReference type="AlphaFoldDB" id="A0A9W8E3D9"/>
<sequence length="471" mass="54219">MGSANKQSSHSDFVYSNWAKTFTCRPEVYHEPKTEEDIVGIIRQARQEKRTVKVFGAGHSPSDLPCCEGYMLNMDKMNRVLEVDTEMCTITVEAGMRLQELNAVLHKHGMALSVLGAISEQSIAGAIATATHGTGTQFNTLSSMVQWIRLINGKGEIMECSSTLQPELFAAARCHLGALGIITQVTLQCEKAFRLESQQRPVAYEDMVNHFDELVESAEHVKFLWFPYHDRVTICQLNRTSAPKELPVAPPLVIQNQQRVEYEMNLYKCRFNPNLLPEVEQQYWDRHMAQPIRAVDDSFRLFNFDCMFLQYTSEWAVPRDDATRALAQVKNLISKARYPIHFPIEVRVVKHDDIWLSPCYQRDTCYIGVVIYKPFNAPVPYRNLLEDYEQVMRAHNGRPHWAKYHCMTYEDLAATYPKLDSFMRVRLSMDPDNLFMNDYLKRHLLPGGKPKYPVESDLAYQLADHPIKSQL</sequence>
<dbReference type="InterPro" id="IPR010031">
    <property type="entry name" value="FAD_lactone_oxidase-like"/>
</dbReference>
<dbReference type="Gene3D" id="1.10.45.10">
    <property type="entry name" value="Vanillyl-alcohol Oxidase, Chain A, domain 4"/>
    <property type="match status" value="1"/>
</dbReference>
<dbReference type="OrthoDB" id="610608at2759"/>
<dbReference type="InterPro" id="IPR030654">
    <property type="entry name" value="Sugar_lactone_oxidase"/>
</dbReference>
<dbReference type="Gene3D" id="3.30.465.10">
    <property type="match status" value="1"/>
</dbReference>
<feature type="domain" description="FAD-binding PCMH-type" evidence="12">
    <location>
        <begin position="22"/>
        <end position="192"/>
    </location>
</feature>
<dbReference type="Gene3D" id="3.30.43.10">
    <property type="entry name" value="Uridine Diphospho-n-acetylenolpyruvylglucosamine Reductase, domain 2"/>
    <property type="match status" value="1"/>
</dbReference>
<evidence type="ECO:0000256" key="6">
    <source>
        <dbReference type="ARBA" id="ARBA00022630"/>
    </source>
</evidence>
<name>A0A9W8E3D9_9FUNG</name>
<keyword evidence="14" id="KW-1185">Reference proteome</keyword>
<comment type="caution">
    <text evidence="13">The sequence shown here is derived from an EMBL/GenBank/DDBJ whole genome shotgun (WGS) entry which is preliminary data.</text>
</comment>
<evidence type="ECO:0000256" key="1">
    <source>
        <dbReference type="ARBA" id="ARBA00001974"/>
    </source>
</evidence>
<gene>
    <name evidence="13" type="primary">ALO1</name>
    <name evidence="13" type="ORF">IWQ62_002913</name>
</gene>
<dbReference type="GO" id="GO:0031966">
    <property type="term" value="C:mitochondrial membrane"/>
    <property type="evidence" value="ECO:0007669"/>
    <property type="project" value="UniProtKB-SubCell"/>
</dbReference>
<dbReference type="InterPro" id="IPR006094">
    <property type="entry name" value="Oxid_FAD_bind_N"/>
</dbReference>
<proteinExistence type="inferred from homology"/>
<dbReference type="InterPro" id="IPR036318">
    <property type="entry name" value="FAD-bd_PCMH-like_sf"/>
</dbReference>
<dbReference type="InterPro" id="IPR007173">
    <property type="entry name" value="ALO_C"/>
</dbReference>
<reference evidence="13" key="1">
    <citation type="submission" date="2022-07" db="EMBL/GenBank/DDBJ databases">
        <title>Phylogenomic reconstructions and comparative analyses of Kickxellomycotina fungi.</title>
        <authorList>
            <person name="Reynolds N.K."/>
            <person name="Stajich J.E."/>
            <person name="Barry K."/>
            <person name="Grigoriev I.V."/>
            <person name="Crous P."/>
            <person name="Smith M.E."/>
        </authorList>
    </citation>
    <scope>NUCLEOTIDE SEQUENCE</scope>
    <source>
        <strain evidence="13">RSA 1196</strain>
    </source>
</reference>
<evidence type="ECO:0000256" key="4">
    <source>
        <dbReference type="ARBA" id="ARBA00005466"/>
    </source>
</evidence>
<dbReference type="GO" id="GO:0071949">
    <property type="term" value="F:FAD binding"/>
    <property type="evidence" value="ECO:0007669"/>
    <property type="project" value="UniProtKB-UniRule"/>
</dbReference>
<evidence type="ECO:0000256" key="2">
    <source>
        <dbReference type="ARBA" id="ARBA00004370"/>
    </source>
</evidence>
<comment type="pathway">
    <text evidence="3 11">Cofactor biosynthesis; D-erythroascorbate biosynthesis; dehydro-D-arabinono-1,4-lactone from D-arabinose: step 2/2.</text>
</comment>
<dbReference type="NCBIfam" id="TIGR01679">
    <property type="entry name" value="bact_FAD_ox"/>
    <property type="match status" value="1"/>
</dbReference>
<evidence type="ECO:0000256" key="10">
    <source>
        <dbReference type="ARBA" id="ARBA00033418"/>
    </source>
</evidence>
<dbReference type="EMBL" id="JANBPY010000692">
    <property type="protein sequence ID" value="KAJ1964501.1"/>
    <property type="molecule type" value="Genomic_DNA"/>
</dbReference>
<dbReference type="InterPro" id="IPR016167">
    <property type="entry name" value="FAD-bd_PCMH_sub1"/>
</dbReference>
<dbReference type="Pfam" id="PF04030">
    <property type="entry name" value="ALO"/>
    <property type="match status" value="1"/>
</dbReference>
<dbReference type="PIRSF" id="PIRSF000136">
    <property type="entry name" value="LGO_GLO"/>
    <property type="match status" value="1"/>
</dbReference>
<accession>A0A9W8E3D9</accession>
<dbReference type="InterPro" id="IPR016171">
    <property type="entry name" value="Vanillyl_alc_oxidase_C-sub2"/>
</dbReference>
<keyword evidence="8 11" id="KW-0560">Oxidoreductase</keyword>
<dbReference type="NCBIfam" id="TIGR01678">
    <property type="entry name" value="FAD_lactone_ox"/>
    <property type="match status" value="1"/>
</dbReference>
<keyword evidence="9" id="KW-0472">Membrane</keyword>
<dbReference type="InterPro" id="IPR016166">
    <property type="entry name" value="FAD-bd_PCMH"/>
</dbReference>
<evidence type="ECO:0000256" key="11">
    <source>
        <dbReference type="RuleBase" id="RU367158"/>
    </source>
</evidence>
<dbReference type="InterPro" id="IPR016169">
    <property type="entry name" value="FAD-bd_PCMH_sub2"/>
</dbReference>
<keyword evidence="7 11" id="KW-0274">FAD</keyword>
<dbReference type="Gene3D" id="3.30.70.2520">
    <property type="match status" value="1"/>
</dbReference>
<dbReference type="Pfam" id="PF01565">
    <property type="entry name" value="FAD_binding_4"/>
    <property type="match status" value="1"/>
</dbReference>
<dbReference type="GO" id="GO:0003885">
    <property type="term" value="F:D-arabinono-1,4-lactone oxidase activity"/>
    <property type="evidence" value="ECO:0007669"/>
    <property type="project" value="UniProtKB-UniRule"/>
</dbReference>
<evidence type="ECO:0000256" key="3">
    <source>
        <dbReference type="ARBA" id="ARBA00005083"/>
    </source>
</evidence>
<evidence type="ECO:0000259" key="12">
    <source>
        <dbReference type="PROSITE" id="PS51387"/>
    </source>
</evidence>
<evidence type="ECO:0000256" key="5">
    <source>
        <dbReference type="ARBA" id="ARBA00013136"/>
    </source>
</evidence>
<protein>
    <recommendedName>
        <fullName evidence="5 11">D-arabinono-1,4-lactone oxidase</fullName>
        <shortName evidence="11">ALO</shortName>
        <ecNumber evidence="5 11">1.1.3.37</ecNumber>
    </recommendedName>
    <alternativeName>
        <fullName evidence="10 11">L-galactono-gamma-lactone oxidase</fullName>
    </alternativeName>
</protein>
<evidence type="ECO:0000313" key="14">
    <source>
        <dbReference type="Proteomes" id="UP001150925"/>
    </source>
</evidence>
<evidence type="ECO:0000256" key="8">
    <source>
        <dbReference type="ARBA" id="ARBA00023002"/>
    </source>
</evidence>